<accession>A0A9N7JJL2</accession>
<proteinExistence type="predicted"/>
<name>A0A9N7JJL2_CLOSE</name>
<dbReference type="AlphaFoldDB" id="A0A9N7JJL2"/>
<keyword evidence="4" id="KW-1185">Reference proteome</keyword>
<gene>
    <name evidence="1" type="ORF">CP523_04635</name>
    <name evidence="2" type="ORF">NH397_12890</name>
</gene>
<evidence type="ECO:0000313" key="2">
    <source>
        <dbReference type="EMBL" id="USS00373.1"/>
    </source>
</evidence>
<evidence type="ECO:0000313" key="3">
    <source>
        <dbReference type="Proteomes" id="UP000280586"/>
    </source>
</evidence>
<reference evidence="1 3" key="1">
    <citation type="submission" date="2017-09" db="EMBL/GenBank/DDBJ databases">
        <authorList>
            <person name="Thomas P."/>
            <person name="Seyboldt C."/>
        </authorList>
    </citation>
    <scope>NUCLEOTIDE SEQUENCE [LARGE SCALE GENOMIC DNA]</scope>
    <source>
        <strain evidence="1 3">DSM 7534</strain>
    </source>
</reference>
<evidence type="ECO:0000313" key="4">
    <source>
        <dbReference type="Proteomes" id="UP001055437"/>
    </source>
</evidence>
<dbReference type="EMBL" id="CP099799">
    <property type="protein sequence ID" value="USS00373.1"/>
    <property type="molecule type" value="Genomic_DNA"/>
</dbReference>
<organism evidence="1 3">
    <name type="scientific">Clostridium septicum</name>
    <dbReference type="NCBI Taxonomy" id="1504"/>
    <lineage>
        <taxon>Bacteria</taxon>
        <taxon>Bacillati</taxon>
        <taxon>Bacillota</taxon>
        <taxon>Clostridia</taxon>
        <taxon>Eubacteriales</taxon>
        <taxon>Clostridiaceae</taxon>
        <taxon>Clostridium</taxon>
    </lineage>
</organism>
<sequence>MKNNCEELLVRYNLILKAFEDHKEGRYHASVPLFLMIIDGAVNDYTKSKGFFAEGTDVSAWDCLVGCSSGLSKIKNIYCKGRKKTNTDVIYLPYRNGILHGRDLNYDNIFVSSKCIVLLFAIHDWMTNKKSEDSRRERFIEAQKPVSFKEIITQFNKNQEDKKIIDSWKPRIVTIGSTIPESGKYEEYNDYEYIQKVLKIFEYWDKKNYGQLSKILDKMFNYEKSQGLRPKLCKELFKNKELISYRLIEVEERAISLRRVLVEAKWESTNKIFIEDLEFGVVYQGEKDRPLLLNEKGGEWVIVPWKVQGLYKI</sequence>
<protein>
    <submittedName>
        <fullName evidence="1">Uncharacterized protein</fullName>
    </submittedName>
</protein>
<reference evidence="2" key="2">
    <citation type="submission" date="2022-06" db="EMBL/GenBank/DDBJ databases">
        <authorList>
            <person name="Holder M.E."/>
            <person name="Ajami N.J."/>
            <person name="Petrosino J.F."/>
        </authorList>
    </citation>
    <scope>NUCLEOTIDE SEQUENCE</scope>
    <source>
        <strain evidence="2">RMA 8861</strain>
    </source>
</reference>
<dbReference type="Proteomes" id="UP001055437">
    <property type="component" value="Chromosome"/>
</dbReference>
<dbReference type="EMBL" id="CP023671">
    <property type="protein sequence ID" value="AYE33808.1"/>
    <property type="molecule type" value="Genomic_DNA"/>
</dbReference>
<dbReference type="Proteomes" id="UP000280586">
    <property type="component" value="Chromosome"/>
</dbReference>
<dbReference type="RefSeq" id="WP_120140551.1">
    <property type="nucleotide sequence ID" value="NZ_CP023671.1"/>
</dbReference>
<dbReference type="KEGG" id="csep:CP523_04635"/>
<evidence type="ECO:0000313" key="1">
    <source>
        <dbReference type="EMBL" id="AYE33808.1"/>
    </source>
</evidence>
<dbReference type="GeneID" id="303559969"/>